<keyword evidence="2" id="KW-1185">Reference proteome</keyword>
<name>A0ABN7VIH3_GIGMA</name>
<gene>
    <name evidence="1" type="ORF">GMARGA_LOCUS19169</name>
</gene>
<dbReference type="Proteomes" id="UP000789901">
    <property type="component" value="Unassembled WGS sequence"/>
</dbReference>
<evidence type="ECO:0000313" key="1">
    <source>
        <dbReference type="EMBL" id="CAG8776733.1"/>
    </source>
</evidence>
<sequence length="326" mass="37741">MVRSVFRKQTLIGNSRTLLTAMDITNIKGQLLQKNWGINIKNDSAKYLEQFLGPDANQSELKKACLHYQPHIKETDHLEIIISTHEQQECAWKYRHQNLILIDGIFGVSKNKLLLFIIMVIDKNNKGIPILFIIFIPPSQNRLTLSGYNSNILEQLFIIFRNRISAIYNQNYFSKNQNATTITFSPLVTITDTDVKEQKSLLKQLGRGGENSIVLQRQTLKAYLSNVLKEAWSTDSNEDMVRKFIKEKKELLETIIYKAENASNETKKVLDSGVRFFTYLKKQWAGNLLHSWCLNRRKRAAKSLEISLKKLPTTNTYLKNNQINQF</sequence>
<dbReference type="EMBL" id="CAJVQB010015806">
    <property type="protein sequence ID" value="CAG8776733.1"/>
    <property type="molecule type" value="Genomic_DNA"/>
</dbReference>
<proteinExistence type="predicted"/>
<accession>A0ABN7VIH3</accession>
<reference evidence="1 2" key="1">
    <citation type="submission" date="2021-06" db="EMBL/GenBank/DDBJ databases">
        <authorList>
            <person name="Kallberg Y."/>
            <person name="Tangrot J."/>
            <person name="Rosling A."/>
        </authorList>
    </citation>
    <scope>NUCLEOTIDE SEQUENCE [LARGE SCALE GENOMIC DNA]</scope>
    <source>
        <strain evidence="1 2">120-4 pot B 10/14</strain>
    </source>
</reference>
<organism evidence="1 2">
    <name type="scientific">Gigaspora margarita</name>
    <dbReference type="NCBI Taxonomy" id="4874"/>
    <lineage>
        <taxon>Eukaryota</taxon>
        <taxon>Fungi</taxon>
        <taxon>Fungi incertae sedis</taxon>
        <taxon>Mucoromycota</taxon>
        <taxon>Glomeromycotina</taxon>
        <taxon>Glomeromycetes</taxon>
        <taxon>Diversisporales</taxon>
        <taxon>Gigasporaceae</taxon>
        <taxon>Gigaspora</taxon>
    </lineage>
</organism>
<evidence type="ECO:0000313" key="2">
    <source>
        <dbReference type="Proteomes" id="UP000789901"/>
    </source>
</evidence>
<comment type="caution">
    <text evidence="1">The sequence shown here is derived from an EMBL/GenBank/DDBJ whole genome shotgun (WGS) entry which is preliminary data.</text>
</comment>
<protein>
    <submittedName>
        <fullName evidence="1">26810_t:CDS:1</fullName>
    </submittedName>
</protein>